<accession>A0A653E2X6</accession>
<name>A0A653E2X6_9PSED</name>
<evidence type="ECO:0000313" key="1">
    <source>
        <dbReference type="EMBL" id="VEV97067.1"/>
    </source>
</evidence>
<organism evidence="1">
    <name type="scientific">Pseudomonas marincola</name>
    <dbReference type="NCBI Taxonomy" id="437900"/>
    <lineage>
        <taxon>Bacteria</taxon>
        <taxon>Pseudomonadati</taxon>
        <taxon>Pseudomonadota</taxon>
        <taxon>Gammaproteobacteria</taxon>
        <taxon>Pseudomonadales</taxon>
        <taxon>Pseudomonadaceae</taxon>
        <taxon>Pseudomonas</taxon>
    </lineage>
</organism>
<reference evidence="1" key="1">
    <citation type="submission" date="2019-02" db="EMBL/GenBank/DDBJ databases">
        <authorList>
            <consortium name="Genoscope - CEA"/>
            <person name="William W."/>
        </authorList>
    </citation>
    <scope>NUCLEOTIDE SEQUENCE [LARGE SCALE GENOMIC DNA]</scope>
    <source>
        <strain evidence="1">YSy11</strain>
    </source>
</reference>
<protein>
    <submittedName>
        <fullName evidence="1">Uncharacterized protein</fullName>
    </submittedName>
</protein>
<dbReference type="EMBL" id="LR215729">
    <property type="protein sequence ID" value="VEV97067.1"/>
    <property type="molecule type" value="Genomic_DNA"/>
</dbReference>
<proteinExistence type="predicted"/>
<gene>
    <name evidence="1" type="ORF">PMYSY11_2021</name>
</gene>
<sequence>MPVRGVSPREALARRAALQTLWIVAFRRELGANKQVSSVFALSPAGSGVIIYLARGSQPRPAIGLQTYWLQRTVGWARLGLASTVAEVLGYSSV</sequence>
<dbReference type="AlphaFoldDB" id="A0A653E2X6"/>